<feature type="transmembrane region" description="Helical" evidence="1">
    <location>
        <begin position="151"/>
        <end position="172"/>
    </location>
</feature>
<accession>A0A2A7MLI4</accession>
<protein>
    <submittedName>
        <fullName evidence="3">DUF624 domain-containing protein</fullName>
    </submittedName>
    <submittedName>
        <fullName evidence="2">Membrane protein, DUF624</fullName>
    </submittedName>
</protein>
<evidence type="ECO:0000313" key="3">
    <source>
        <dbReference type="EMBL" id="PEG32439.1"/>
    </source>
</evidence>
<dbReference type="Pfam" id="PF04854">
    <property type="entry name" value="DUF624"/>
    <property type="match status" value="1"/>
</dbReference>
<feature type="transmembrane region" description="Helical" evidence="1">
    <location>
        <begin position="77"/>
        <end position="100"/>
    </location>
</feature>
<dbReference type="EMBL" id="PDCJ01000001">
    <property type="protein sequence ID" value="PEG32439.1"/>
    <property type="molecule type" value="Genomic_DNA"/>
</dbReference>
<dbReference type="Proteomes" id="UP000220840">
    <property type="component" value="Unassembled WGS sequence"/>
</dbReference>
<reference evidence="3 4" key="1">
    <citation type="submission" date="2017-10" db="EMBL/GenBank/DDBJ databases">
        <title>Effective Description of Clostridium neonatale sp. nov. linked to necrotizing enterocolitis in neonates and a clarification of species assignable to the genus Clostridium (Prazmowski 1880) emend. Lawson and Rainey 2016.</title>
        <authorList>
            <person name="Bernard K."/>
            <person name="Burdz T."/>
            <person name="Wiebe D."/>
            <person name="Balcewich B."/>
            <person name="Alfa M."/>
            <person name="Bernier A.-M."/>
        </authorList>
    </citation>
    <scope>NUCLEOTIDE SEQUENCE [LARGE SCALE GENOMIC DNA]</scope>
    <source>
        <strain evidence="3 4">LCDC99A005</strain>
    </source>
</reference>
<dbReference type="InterPro" id="IPR006938">
    <property type="entry name" value="DUF624"/>
</dbReference>
<evidence type="ECO:0000313" key="4">
    <source>
        <dbReference type="Proteomes" id="UP000220840"/>
    </source>
</evidence>
<gene>
    <name evidence="2" type="ORF">CNEO2_20082</name>
    <name evidence="3" type="ORF">CQ394_12325</name>
</gene>
<keyword evidence="1" id="KW-1133">Transmembrane helix</keyword>
<feature type="transmembrane region" description="Helical" evidence="1">
    <location>
        <begin position="23"/>
        <end position="47"/>
    </location>
</feature>
<keyword evidence="4" id="KW-1185">Reference proteome</keyword>
<comment type="caution">
    <text evidence="3">The sequence shown here is derived from an EMBL/GenBank/DDBJ whole genome shotgun (WGS) entry which is preliminary data.</text>
</comment>
<organism evidence="3 4">
    <name type="scientific">Clostridium neonatale</name>
    <dbReference type="NCBI Taxonomy" id="137838"/>
    <lineage>
        <taxon>Bacteria</taxon>
        <taxon>Bacillati</taxon>
        <taxon>Bacillota</taxon>
        <taxon>Clostridia</taxon>
        <taxon>Eubacteriales</taxon>
        <taxon>Clostridiaceae</taxon>
        <taxon>Clostridium</taxon>
    </lineage>
</organism>
<evidence type="ECO:0000256" key="1">
    <source>
        <dbReference type="SAM" id="Phobius"/>
    </source>
</evidence>
<keyword evidence="1" id="KW-0812">Transmembrane</keyword>
<dbReference type="RefSeq" id="WP_058296582.1">
    <property type="nucleotide sequence ID" value="NZ_CAMRXB010000052.1"/>
</dbReference>
<dbReference type="Proteomes" id="UP001189143">
    <property type="component" value="Unassembled WGS sequence"/>
</dbReference>
<feature type="transmembrane region" description="Helical" evidence="1">
    <location>
        <begin position="106"/>
        <end position="130"/>
    </location>
</feature>
<proteinExistence type="predicted"/>
<evidence type="ECO:0000313" key="2">
    <source>
        <dbReference type="EMBL" id="CAI3595304.1"/>
    </source>
</evidence>
<dbReference type="STRING" id="137838.GCA_001458595_03955"/>
<keyword evidence="1" id="KW-0472">Membrane</keyword>
<name>A0A2A7MLI4_9CLOT</name>
<feature type="transmembrane region" description="Helical" evidence="1">
    <location>
        <begin position="178"/>
        <end position="199"/>
    </location>
</feature>
<reference evidence="2" key="2">
    <citation type="submission" date="2022-10" db="EMBL/GenBank/DDBJ databases">
        <authorList>
            <person name="Aires J."/>
            <person name="Mesa V."/>
        </authorList>
    </citation>
    <scope>NUCLEOTIDE SEQUENCE</scope>
    <source>
        <strain evidence="2">Clostridium neonatale JD116</strain>
    </source>
</reference>
<sequence length="210" mass="24526">MKEGFLDLNNKFFSFMGTIGDLMILNLIFIICCLPIITIGASISAMYSVSMKLIKNEGYLLRGFFEAFKKNFKPATIVWILFVLCGIVFIIDIKCLSIFLDGQNKLYFKVIFFIFGAVQYMIFCYIFPMISKFDNTIINYIKNSFFMSIKHILLTIVIIAVNMLPLILYLFGGHYFSYILILYILFGFSFTSYINSYIFERIFIKYIHLT</sequence>
<dbReference type="AlphaFoldDB" id="A0A2A7MLI4"/>
<dbReference type="EMBL" id="CAMTCP010000222">
    <property type="protein sequence ID" value="CAI3595304.1"/>
    <property type="molecule type" value="Genomic_DNA"/>
</dbReference>
<dbReference type="OrthoDB" id="9814991at2"/>